<gene>
    <name evidence="1" type="ORF">SALLE_v1c08390</name>
</gene>
<dbReference type="RefSeq" id="WP_162807958.1">
    <property type="nucleotide sequence ID" value="NZ_CP031376.1"/>
</dbReference>
<protein>
    <recommendedName>
        <fullName evidence="3">Lipoprotein</fullName>
    </recommendedName>
</protein>
<evidence type="ECO:0008006" key="3">
    <source>
        <dbReference type="Google" id="ProtNLM"/>
    </source>
</evidence>
<dbReference type="KEGG" id="salx:SALLE_v1c08390"/>
<evidence type="ECO:0000313" key="2">
    <source>
        <dbReference type="Proteomes" id="UP000254792"/>
    </source>
</evidence>
<dbReference type="PROSITE" id="PS51257">
    <property type="entry name" value="PROKAR_LIPOPROTEIN"/>
    <property type="match status" value="1"/>
</dbReference>
<proteinExistence type="predicted"/>
<reference evidence="1 2" key="1">
    <citation type="submission" date="2018-07" db="EMBL/GenBank/DDBJ databases">
        <title>Complete genome sequence of Spiroplasma alleghenense PLHS-1 (ATCC 51752).</title>
        <authorList>
            <person name="Chou L."/>
            <person name="Lee T.-Y."/>
            <person name="Tsai Y.-M."/>
            <person name="Kuo C.-H."/>
        </authorList>
    </citation>
    <scope>NUCLEOTIDE SEQUENCE [LARGE SCALE GENOMIC DNA]</scope>
    <source>
        <strain evidence="1 2">PLHS-1</strain>
    </source>
</reference>
<accession>A0A345Z4I0</accession>
<keyword evidence="2" id="KW-1185">Reference proteome</keyword>
<organism evidence="1 2">
    <name type="scientific">Spiroplasma alleghenense</name>
    <dbReference type="NCBI Taxonomy" id="216931"/>
    <lineage>
        <taxon>Bacteria</taxon>
        <taxon>Bacillati</taxon>
        <taxon>Mycoplasmatota</taxon>
        <taxon>Mollicutes</taxon>
        <taxon>Entomoplasmatales</taxon>
        <taxon>Spiroplasmataceae</taxon>
        <taxon>Spiroplasma</taxon>
    </lineage>
</organism>
<name>A0A345Z4I0_9MOLU</name>
<evidence type="ECO:0000313" key="1">
    <source>
        <dbReference type="EMBL" id="AXK51509.1"/>
    </source>
</evidence>
<dbReference type="AlphaFoldDB" id="A0A345Z4I0"/>
<dbReference type="Proteomes" id="UP000254792">
    <property type="component" value="Chromosome"/>
</dbReference>
<sequence>MRKILKLFLSFSIITPLPISVVSCKSSKKSLDKYMYEREMGYLPDLKKTTIEKEFRARNPLVEDIELEIELVYSNKAYVGPAKSELKNYNKRKVEVYFRSKLEFTSHEGNDFHCNFRQKYESCFIPVVIANKSYDYEVDEIPYGDKNDTRFELTHQIDENNDYILFKLTNLLDQNESQKALKNYSIKWQEAELVNVIVNYTVN</sequence>
<dbReference type="EMBL" id="CP031376">
    <property type="protein sequence ID" value="AXK51509.1"/>
    <property type="molecule type" value="Genomic_DNA"/>
</dbReference>